<dbReference type="OrthoDB" id="96750at2759"/>
<evidence type="ECO:0000313" key="2">
    <source>
        <dbReference type="EMBL" id="KAG6964532.1"/>
    </source>
</evidence>
<feature type="compositionally biased region" description="Polar residues" evidence="1">
    <location>
        <begin position="1"/>
        <end position="13"/>
    </location>
</feature>
<reference evidence="2" key="1">
    <citation type="submission" date="2021-01" db="EMBL/GenBank/DDBJ databases">
        <title>Phytophthora aleatoria, a newly-described species from Pinus radiata is distinct from Phytophthora cactorum isolates based on comparative genomics.</title>
        <authorList>
            <person name="Mcdougal R."/>
            <person name="Panda P."/>
            <person name="Williams N."/>
            <person name="Studholme D.J."/>
        </authorList>
    </citation>
    <scope>NUCLEOTIDE SEQUENCE</scope>
    <source>
        <strain evidence="2">NZFS 3830</strain>
    </source>
</reference>
<sequence length="129" mass="14513">SIYKQPASTSSFSGDEKRHLQQEKNQTQHVQAVADAVGDLIEAVASIKLAINHDTRDVPPTRSVNIVHCEGRVFRDLLVPHMVKLQAIFGIASTKEIWNQLKRITPDREPGRFDLENAWKKVAVLGKFD</sequence>
<accession>A0A8T1UPC3</accession>
<gene>
    <name evidence="2" type="ORF">JG687_00005915</name>
</gene>
<protein>
    <submittedName>
        <fullName evidence="2">Uncharacterized protein</fullName>
    </submittedName>
</protein>
<feature type="non-terminal residue" evidence="2">
    <location>
        <position position="129"/>
    </location>
</feature>
<feature type="region of interest" description="Disordered" evidence="1">
    <location>
        <begin position="1"/>
        <end position="28"/>
    </location>
</feature>
<comment type="caution">
    <text evidence="2">The sequence shown here is derived from an EMBL/GenBank/DDBJ whole genome shotgun (WGS) entry which is preliminary data.</text>
</comment>
<dbReference type="Proteomes" id="UP000688947">
    <property type="component" value="Unassembled WGS sequence"/>
</dbReference>
<proteinExistence type="predicted"/>
<organism evidence="2 3">
    <name type="scientific">Phytophthora cactorum</name>
    <dbReference type="NCBI Taxonomy" id="29920"/>
    <lineage>
        <taxon>Eukaryota</taxon>
        <taxon>Sar</taxon>
        <taxon>Stramenopiles</taxon>
        <taxon>Oomycota</taxon>
        <taxon>Peronosporomycetes</taxon>
        <taxon>Peronosporales</taxon>
        <taxon>Peronosporaceae</taxon>
        <taxon>Phytophthora</taxon>
    </lineage>
</organism>
<evidence type="ECO:0000313" key="3">
    <source>
        <dbReference type="Proteomes" id="UP000688947"/>
    </source>
</evidence>
<dbReference type="EMBL" id="JAENGZ010000231">
    <property type="protein sequence ID" value="KAG6964532.1"/>
    <property type="molecule type" value="Genomic_DNA"/>
</dbReference>
<name>A0A8T1UPC3_9STRA</name>
<evidence type="ECO:0000256" key="1">
    <source>
        <dbReference type="SAM" id="MobiDB-lite"/>
    </source>
</evidence>
<dbReference type="AlphaFoldDB" id="A0A8T1UPC3"/>